<accession>A0A2U1LQM4</accession>
<evidence type="ECO:0000259" key="2">
    <source>
        <dbReference type="Pfam" id="PF14291"/>
    </source>
</evidence>
<name>A0A2U1LQM4_ARTAN</name>
<evidence type="ECO:0000313" key="4">
    <source>
        <dbReference type="Proteomes" id="UP000245207"/>
    </source>
</evidence>
<dbReference type="EMBL" id="PKPP01008208">
    <property type="protein sequence ID" value="PWA51292.1"/>
    <property type="molecule type" value="Genomic_DNA"/>
</dbReference>
<reference evidence="3 4" key="1">
    <citation type="journal article" date="2018" name="Mol. Plant">
        <title>The genome of Artemisia annua provides insight into the evolution of Asteraceae family and artemisinin biosynthesis.</title>
        <authorList>
            <person name="Shen Q."/>
            <person name="Zhang L."/>
            <person name="Liao Z."/>
            <person name="Wang S."/>
            <person name="Yan T."/>
            <person name="Shi P."/>
            <person name="Liu M."/>
            <person name="Fu X."/>
            <person name="Pan Q."/>
            <person name="Wang Y."/>
            <person name="Lv Z."/>
            <person name="Lu X."/>
            <person name="Zhang F."/>
            <person name="Jiang W."/>
            <person name="Ma Y."/>
            <person name="Chen M."/>
            <person name="Hao X."/>
            <person name="Li L."/>
            <person name="Tang Y."/>
            <person name="Lv G."/>
            <person name="Zhou Y."/>
            <person name="Sun X."/>
            <person name="Brodelius P.E."/>
            <person name="Rose J.K.C."/>
            <person name="Tang K."/>
        </authorList>
    </citation>
    <scope>NUCLEOTIDE SEQUENCE [LARGE SCALE GENOMIC DNA]</scope>
    <source>
        <strain evidence="4">cv. Huhao1</strain>
        <tissue evidence="3">Leaf</tissue>
    </source>
</reference>
<keyword evidence="4" id="KW-1185">Reference proteome</keyword>
<dbReference type="InterPro" id="IPR025398">
    <property type="entry name" value="DUF4371"/>
</dbReference>
<dbReference type="Proteomes" id="UP000245207">
    <property type="component" value="Unassembled WGS sequence"/>
</dbReference>
<proteinExistence type="predicted"/>
<feature type="region of interest" description="Disordered" evidence="1">
    <location>
        <begin position="1"/>
        <end position="152"/>
    </location>
</feature>
<dbReference type="PANTHER" id="PTHR45749">
    <property type="match status" value="1"/>
</dbReference>
<evidence type="ECO:0000313" key="3">
    <source>
        <dbReference type="EMBL" id="PWA51292.1"/>
    </source>
</evidence>
<feature type="compositionally biased region" description="Polar residues" evidence="1">
    <location>
        <begin position="55"/>
        <end position="64"/>
    </location>
</feature>
<feature type="compositionally biased region" description="Basic and acidic residues" evidence="1">
    <location>
        <begin position="212"/>
        <end position="223"/>
    </location>
</feature>
<organism evidence="3 4">
    <name type="scientific">Artemisia annua</name>
    <name type="common">Sweet wormwood</name>
    <dbReference type="NCBI Taxonomy" id="35608"/>
    <lineage>
        <taxon>Eukaryota</taxon>
        <taxon>Viridiplantae</taxon>
        <taxon>Streptophyta</taxon>
        <taxon>Embryophyta</taxon>
        <taxon>Tracheophyta</taxon>
        <taxon>Spermatophyta</taxon>
        <taxon>Magnoliopsida</taxon>
        <taxon>eudicotyledons</taxon>
        <taxon>Gunneridae</taxon>
        <taxon>Pentapetalae</taxon>
        <taxon>asterids</taxon>
        <taxon>campanulids</taxon>
        <taxon>Asterales</taxon>
        <taxon>Asteraceae</taxon>
        <taxon>Asteroideae</taxon>
        <taxon>Anthemideae</taxon>
        <taxon>Artemisiinae</taxon>
        <taxon>Artemisia</taxon>
    </lineage>
</organism>
<feature type="region of interest" description="Disordered" evidence="1">
    <location>
        <begin position="211"/>
        <end position="268"/>
    </location>
</feature>
<feature type="compositionally biased region" description="Basic and acidic residues" evidence="1">
    <location>
        <begin position="67"/>
        <end position="86"/>
    </location>
</feature>
<protein>
    <submittedName>
        <fullName evidence="3">Zinc finger MYM-type protein 1</fullName>
    </submittedName>
</protein>
<sequence>MKQLMASPPRNGFKENVYGCKRRRRKPGPACITPYLKQSDTTPLPRKRAKRATNNHDTSLNDLNFFNEKHSTPYDERRGHNTHNDDGGASSCPRSINTSIDGETNGTATSMGDNTLSEGNVPSSSDHGNTQAHSPSSPTQNLSPEQLALRRSSSYNEEIASIVLENAPGNEKYTSPDVQKEVLKLFGEKVRKKIVENIGNSKFCIMVDEASDEKVGESSRTAEQRNSQDLQDGAVRDGQSEQGMGRFGVRMNGNEEQEEQGTSRLYRR</sequence>
<gene>
    <name evidence="3" type="ORF">CTI12_AA464900</name>
</gene>
<feature type="compositionally biased region" description="Polar residues" evidence="1">
    <location>
        <begin position="92"/>
        <end position="144"/>
    </location>
</feature>
<evidence type="ECO:0000256" key="1">
    <source>
        <dbReference type="SAM" id="MobiDB-lite"/>
    </source>
</evidence>
<feature type="domain" description="DUF4371" evidence="2">
    <location>
        <begin position="149"/>
        <end position="214"/>
    </location>
</feature>
<comment type="caution">
    <text evidence="3">The sequence shown here is derived from an EMBL/GenBank/DDBJ whole genome shotgun (WGS) entry which is preliminary data.</text>
</comment>
<dbReference type="PANTHER" id="PTHR45749:SF37">
    <property type="entry name" value="OS05G0311600 PROTEIN"/>
    <property type="match status" value="1"/>
</dbReference>
<dbReference type="AlphaFoldDB" id="A0A2U1LQM4"/>
<dbReference type="STRING" id="35608.A0A2U1LQM4"/>
<dbReference type="Pfam" id="PF14291">
    <property type="entry name" value="DUF4371"/>
    <property type="match status" value="1"/>
</dbReference>
<dbReference type="OrthoDB" id="1427789at2759"/>